<comment type="caution">
    <text evidence="1">The sequence shown here is derived from an EMBL/GenBank/DDBJ whole genome shotgun (WGS) entry which is preliminary data.</text>
</comment>
<evidence type="ECO:0000313" key="1">
    <source>
        <dbReference type="EMBL" id="KAK8842981.1"/>
    </source>
</evidence>
<dbReference type="GeneID" id="92184460"/>
<gene>
    <name evidence="1" type="ORF">IAR55_007202</name>
</gene>
<proteinExistence type="predicted"/>
<dbReference type="Proteomes" id="UP001388673">
    <property type="component" value="Unassembled WGS sequence"/>
</dbReference>
<accession>A0AAW0YPW8</accession>
<dbReference type="KEGG" id="kne:92184460"/>
<evidence type="ECO:0000313" key="2">
    <source>
        <dbReference type="Proteomes" id="UP001388673"/>
    </source>
</evidence>
<dbReference type="AlphaFoldDB" id="A0AAW0YPW8"/>
<keyword evidence="2" id="KW-1185">Reference proteome</keyword>
<reference evidence="1 2" key="1">
    <citation type="journal article" date="2024" name="bioRxiv">
        <title>Comparative genomics of Cryptococcus and Kwoniella reveals pathogenesis evolution and contrasting karyotype dynamics via intercentromeric recombination or chromosome fusion.</title>
        <authorList>
            <person name="Coelho M.A."/>
            <person name="David-Palma M."/>
            <person name="Shea T."/>
            <person name="Bowers K."/>
            <person name="McGinley-Smith S."/>
            <person name="Mohammad A.W."/>
            <person name="Gnirke A."/>
            <person name="Yurkov A.M."/>
            <person name="Nowrousian M."/>
            <person name="Sun S."/>
            <person name="Cuomo C.A."/>
            <person name="Heitman J."/>
        </authorList>
    </citation>
    <scope>NUCLEOTIDE SEQUENCE [LARGE SCALE GENOMIC DNA]</scope>
    <source>
        <strain evidence="1 2">CBS 13917</strain>
    </source>
</reference>
<organism evidence="1 2">
    <name type="scientific">Kwoniella newhampshirensis</name>
    <dbReference type="NCBI Taxonomy" id="1651941"/>
    <lineage>
        <taxon>Eukaryota</taxon>
        <taxon>Fungi</taxon>
        <taxon>Dikarya</taxon>
        <taxon>Basidiomycota</taxon>
        <taxon>Agaricomycotina</taxon>
        <taxon>Tremellomycetes</taxon>
        <taxon>Tremellales</taxon>
        <taxon>Cryptococcaceae</taxon>
        <taxon>Kwoniella</taxon>
    </lineage>
</organism>
<sequence length="179" mass="19838">MHLVKTPQAGNHVVTPHHLTARIPTLELKPRELIIDKSESTVVTSYIKNGMPRPNPGDRCLLFTIYRQGVETPVTTDIYPPLHIVVGSITRGFLLGIKEDREGAWEGHQCFGDDKQDFFYSFSTDPVDVNLGGIIAHDARSCGPPVRCDLFGRKPSHRDPICQSILSMGRGGCIAYRSV</sequence>
<dbReference type="EMBL" id="JBCAWK010000016">
    <property type="protein sequence ID" value="KAK8842981.1"/>
    <property type="molecule type" value="Genomic_DNA"/>
</dbReference>
<name>A0AAW0YPW8_9TREE</name>
<protein>
    <submittedName>
        <fullName evidence="1">Uncharacterized protein</fullName>
    </submittedName>
</protein>
<dbReference type="RefSeq" id="XP_066799261.1">
    <property type="nucleotide sequence ID" value="XM_066950275.1"/>
</dbReference>